<gene>
    <name evidence="2" type="ORF">NS331_02835</name>
</gene>
<dbReference type="InterPro" id="IPR002347">
    <property type="entry name" value="SDR_fam"/>
</dbReference>
<dbReference type="PRINTS" id="PR00081">
    <property type="entry name" value="GDHRDH"/>
</dbReference>
<sequence length="276" mass="28776">MQPSPSRPPALPLDLSGRVVFVAGGGSAGPGWSIGRAASLTYARLGARVCVADRDAASAQETVALIRAEGGEAHCLVGDVALEADVQRLFDEARRQAGTVDVLHHNVGIGKTGGPLDTTAEDLDRIHAVNVRSLLLCSQQVLPAMQTQGRGSVVAISSVAGLRYVGYPHLAYSVTKAAVIQFTRMLAQQYAGQGIRANTVVPGLIDTPRIATTVARMFSADSLDEARVARARQVPMGRMGSAWDVAHACAFLASDAAAYVTGTELVVDGGLTGKYV</sequence>
<protein>
    <submittedName>
        <fullName evidence="2">3-oxoacyl-ACP reductase</fullName>
    </submittedName>
</protein>
<comment type="similarity">
    <text evidence="1">Belongs to the short-chain dehydrogenases/reductases (SDR) family.</text>
</comment>
<dbReference type="GO" id="GO:0016616">
    <property type="term" value="F:oxidoreductase activity, acting on the CH-OH group of donors, NAD or NADP as acceptor"/>
    <property type="evidence" value="ECO:0007669"/>
    <property type="project" value="TreeGrafter"/>
</dbReference>
<dbReference type="EMBL" id="LDSL01000020">
    <property type="protein sequence ID" value="KTT27239.1"/>
    <property type="molecule type" value="Genomic_DNA"/>
</dbReference>
<dbReference type="AlphaFoldDB" id="A0A147HBC4"/>
<proteinExistence type="inferred from homology"/>
<name>A0A147HBC4_9BURK</name>
<dbReference type="PANTHER" id="PTHR42760:SF122">
    <property type="entry name" value="NAD(P)-BINDING PROTEIN"/>
    <property type="match status" value="1"/>
</dbReference>
<keyword evidence="3" id="KW-1185">Reference proteome</keyword>
<dbReference type="SUPFAM" id="SSF51735">
    <property type="entry name" value="NAD(P)-binding Rossmann-fold domains"/>
    <property type="match status" value="1"/>
</dbReference>
<dbReference type="PROSITE" id="PS00061">
    <property type="entry name" value="ADH_SHORT"/>
    <property type="match status" value="1"/>
</dbReference>
<dbReference type="CDD" id="cd05233">
    <property type="entry name" value="SDR_c"/>
    <property type="match status" value="1"/>
</dbReference>
<dbReference type="InterPro" id="IPR020904">
    <property type="entry name" value="Sc_DH/Rdtase_CS"/>
</dbReference>
<dbReference type="Pfam" id="PF13561">
    <property type="entry name" value="adh_short_C2"/>
    <property type="match status" value="1"/>
</dbReference>
<dbReference type="Proteomes" id="UP000072741">
    <property type="component" value="Unassembled WGS sequence"/>
</dbReference>
<dbReference type="OrthoDB" id="9178657at2"/>
<dbReference type="RefSeq" id="WP_058640503.1">
    <property type="nucleotide sequence ID" value="NZ_LDSL01000020.1"/>
</dbReference>
<dbReference type="PRINTS" id="PR00080">
    <property type="entry name" value="SDRFAMILY"/>
</dbReference>
<dbReference type="GO" id="GO:0048038">
    <property type="term" value="F:quinone binding"/>
    <property type="evidence" value="ECO:0007669"/>
    <property type="project" value="TreeGrafter"/>
</dbReference>
<dbReference type="FunFam" id="3.40.50.720:FF:000084">
    <property type="entry name" value="Short-chain dehydrogenase reductase"/>
    <property type="match status" value="1"/>
</dbReference>
<dbReference type="PANTHER" id="PTHR42760">
    <property type="entry name" value="SHORT-CHAIN DEHYDROGENASES/REDUCTASES FAMILY MEMBER"/>
    <property type="match status" value="1"/>
</dbReference>
<comment type="caution">
    <text evidence="2">The sequence shown here is derived from an EMBL/GenBank/DDBJ whole genome shotgun (WGS) entry which is preliminary data.</text>
</comment>
<reference evidence="2 3" key="1">
    <citation type="journal article" date="2016" name="Front. Microbiol.">
        <title>Genomic Resource of Rice Seed Associated Bacteria.</title>
        <authorList>
            <person name="Midha S."/>
            <person name="Bansal K."/>
            <person name="Sharma S."/>
            <person name="Kumar N."/>
            <person name="Patil P.P."/>
            <person name="Chaudhry V."/>
            <person name="Patil P.B."/>
        </authorList>
    </citation>
    <scope>NUCLEOTIDE SEQUENCE [LARGE SCALE GENOMIC DNA]</scope>
    <source>
        <strain evidence="2 3">NS331</strain>
    </source>
</reference>
<dbReference type="Gene3D" id="3.40.50.720">
    <property type="entry name" value="NAD(P)-binding Rossmann-like Domain"/>
    <property type="match status" value="1"/>
</dbReference>
<evidence type="ECO:0000313" key="2">
    <source>
        <dbReference type="EMBL" id="KTT27239.1"/>
    </source>
</evidence>
<accession>A0A147HBC4</accession>
<evidence type="ECO:0000256" key="1">
    <source>
        <dbReference type="ARBA" id="ARBA00006484"/>
    </source>
</evidence>
<evidence type="ECO:0000313" key="3">
    <source>
        <dbReference type="Proteomes" id="UP000072741"/>
    </source>
</evidence>
<organism evidence="2 3">
    <name type="scientific">Pseudacidovorax intermedius</name>
    <dbReference type="NCBI Taxonomy" id="433924"/>
    <lineage>
        <taxon>Bacteria</taxon>
        <taxon>Pseudomonadati</taxon>
        <taxon>Pseudomonadota</taxon>
        <taxon>Betaproteobacteria</taxon>
        <taxon>Burkholderiales</taxon>
        <taxon>Comamonadaceae</taxon>
        <taxon>Pseudacidovorax</taxon>
    </lineage>
</organism>
<dbReference type="InterPro" id="IPR036291">
    <property type="entry name" value="NAD(P)-bd_dom_sf"/>
</dbReference>
<dbReference type="GO" id="GO:0006633">
    <property type="term" value="P:fatty acid biosynthetic process"/>
    <property type="evidence" value="ECO:0007669"/>
    <property type="project" value="TreeGrafter"/>
</dbReference>